<sequence>MPFPGLFGVTLCRPVTTACPCVNMAAHKNRHILRAPVPSDAPVSVMSYTAGLLRPMPLSEYRIREQYLVIGHSANLYRHPRHHELHALPLHLRLPHESLHDKPRREPCASFILPDNEPLAVIGPADVPVIRLVVVGEVHPSATEDSQFD</sequence>
<evidence type="ECO:0000313" key="3">
    <source>
        <dbReference type="Proteomes" id="UP000261278"/>
    </source>
</evidence>
<reference evidence="1 4" key="2">
    <citation type="journal article" date="2019" name="Nat. Med.">
        <title>A library of human gut bacterial isolates paired with longitudinal multiomics data enables mechanistic microbiome research.</title>
        <authorList>
            <person name="Poyet M."/>
            <person name="Groussin M."/>
            <person name="Gibbons S.M."/>
            <person name="Avila-Pacheco J."/>
            <person name="Jiang X."/>
            <person name="Kearney S.M."/>
            <person name="Perrotta A.R."/>
            <person name="Berdy B."/>
            <person name="Zhao S."/>
            <person name="Lieberman T.D."/>
            <person name="Swanson P.K."/>
            <person name="Smith M."/>
            <person name="Roesemann S."/>
            <person name="Alexander J.E."/>
            <person name="Rich S.A."/>
            <person name="Livny J."/>
            <person name="Vlamakis H."/>
            <person name="Clish C."/>
            <person name="Bullock K."/>
            <person name="Deik A."/>
            <person name="Scott J."/>
            <person name="Pierce K.A."/>
            <person name="Xavier R.J."/>
            <person name="Alm E.J."/>
        </authorList>
    </citation>
    <scope>NUCLEOTIDE SEQUENCE [LARGE SCALE GENOMIC DNA]</scope>
    <source>
        <strain evidence="1 4">BIOML-A9</strain>
    </source>
</reference>
<evidence type="ECO:0000313" key="1">
    <source>
        <dbReference type="EMBL" id="KAB3851588.1"/>
    </source>
</evidence>
<dbReference type="Proteomes" id="UP000470332">
    <property type="component" value="Unassembled WGS sequence"/>
</dbReference>
<dbReference type="EMBL" id="QSSN01000032">
    <property type="protein sequence ID" value="RGL81891.1"/>
    <property type="molecule type" value="Genomic_DNA"/>
</dbReference>
<gene>
    <name evidence="2" type="ORF">DXC44_18905</name>
    <name evidence="1" type="ORF">GAS37_24225</name>
</gene>
<reference evidence="2 3" key="1">
    <citation type="submission" date="2018-08" db="EMBL/GenBank/DDBJ databases">
        <title>A genome reference for cultivated species of the human gut microbiota.</title>
        <authorList>
            <person name="Zou Y."/>
            <person name="Xue W."/>
            <person name="Luo G."/>
        </authorList>
    </citation>
    <scope>NUCLEOTIDE SEQUENCE [LARGE SCALE GENOMIC DNA]</scope>
    <source>
        <strain evidence="2 3">TF05-18</strain>
    </source>
</reference>
<dbReference type="EMBL" id="WCXA01000132">
    <property type="protein sequence ID" value="KAB3851588.1"/>
    <property type="molecule type" value="Genomic_DNA"/>
</dbReference>
<accession>A0A396AK66</accession>
<evidence type="ECO:0000313" key="4">
    <source>
        <dbReference type="Proteomes" id="UP000470332"/>
    </source>
</evidence>
<proteinExistence type="predicted"/>
<dbReference type="Proteomes" id="UP000261278">
    <property type="component" value="Unassembled WGS sequence"/>
</dbReference>
<evidence type="ECO:0000313" key="2">
    <source>
        <dbReference type="EMBL" id="RGL81891.1"/>
    </source>
</evidence>
<dbReference type="AlphaFoldDB" id="A0A396AK66"/>
<protein>
    <submittedName>
        <fullName evidence="2">Uncharacterized protein</fullName>
    </submittedName>
</protein>
<comment type="caution">
    <text evidence="2">The sequence shown here is derived from an EMBL/GenBank/DDBJ whole genome shotgun (WGS) entry which is preliminary data.</text>
</comment>
<organism evidence="2 3">
    <name type="scientific">Phocaeicola vulgatus</name>
    <name type="common">Bacteroides vulgatus</name>
    <dbReference type="NCBI Taxonomy" id="821"/>
    <lineage>
        <taxon>Bacteria</taxon>
        <taxon>Pseudomonadati</taxon>
        <taxon>Bacteroidota</taxon>
        <taxon>Bacteroidia</taxon>
        <taxon>Bacteroidales</taxon>
        <taxon>Bacteroidaceae</taxon>
        <taxon>Phocaeicola</taxon>
    </lineage>
</organism>
<name>A0A396AK66_PHOVU</name>